<organism evidence="7 8">
    <name type="scientific">Amnibacterium endophyticum</name>
    <dbReference type="NCBI Taxonomy" id="2109337"/>
    <lineage>
        <taxon>Bacteria</taxon>
        <taxon>Bacillati</taxon>
        <taxon>Actinomycetota</taxon>
        <taxon>Actinomycetes</taxon>
        <taxon>Micrococcales</taxon>
        <taxon>Microbacteriaceae</taxon>
        <taxon>Amnibacterium</taxon>
    </lineage>
</organism>
<feature type="transmembrane region" description="Helical" evidence="6">
    <location>
        <begin position="200"/>
        <end position="222"/>
    </location>
</feature>
<dbReference type="PRINTS" id="PR00251">
    <property type="entry name" value="BACTRLOPSIN"/>
</dbReference>
<evidence type="ECO:0000256" key="5">
    <source>
        <dbReference type="ARBA" id="ARBA00023136"/>
    </source>
</evidence>
<dbReference type="Proteomes" id="UP001597347">
    <property type="component" value="Unassembled WGS sequence"/>
</dbReference>
<dbReference type="EMBL" id="JBHUEA010000030">
    <property type="protein sequence ID" value="MFD1722840.1"/>
    <property type="molecule type" value="Genomic_DNA"/>
</dbReference>
<feature type="transmembrane region" description="Helical" evidence="6">
    <location>
        <begin position="234"/>
        <end position="255"/>
    </location>
</feature>
<reference evidence="8" key="1">
    <citation type="journal article" date="2019" name="Int. J. Syst. Evol. Microbiol.">
        <title>The Global Catalogue of Microorganisms (GCM) 10K type strain sequencing project: providing services to taxonomists for standard genome sequencing and annotation.</title>
        <authorList>
            <consortium name="The Broad Institute Genomics Platform"/>
            <consortium name="The Broad Institute Genome Sequencing Center for Infectious Disease"/>
            <person name="Wu L."/>
            <person name="Ma J."/>
        </authorList>
    </citation>
    <scope>NUCLEOTIDE SEQUENCE [LARGE SCALE GENOMIC DNA]</scope>
    <source>
        <strain evidence="8">CGMCC 1.12471</strain>
    </source>
</reference>
<gene>
    <name evidence="7" type="ORF">ACFSBI_14900</name>
</gene>
<proteinExistence type="inferred from homology"/>
<dbReference type="InterPro" id="IPR001425">
    <property type="entry name" value="Arc/bac/fun_rhodopsins"/>
</dbReference>
<name>A0ABW4LHR6_9MICO</name>
<dbReference type="SUPFAM" id="SSF81321">
    <property type="entry name" value="Family A G protein-coupled receptor-like"/>
    <property type="match status" value="1"/>
</dbReference>
<feature type="transmembrane region" description="Helical" evidence="6">
    <location>
        <begin position="59"/>
        <end position="79"/>
    </location>
</feature>
<feature type="transmembrane region" description="Helical" evidence="6">
    <location>
        <begin position="164"/>
        <end position="188"/>
    </location>
</feature>
<accession>A0ABW4LHR6</accession>
<sequence>MTVLPRATPFDVAPWEIPLTPGQHVLIQFGIVVAAFALAAMALRMHAARREVGDRYRPAVHAAAAAVSVAFLSYALLFLELRSGYRFEDGMWRPGAEAAGTWAARFMDWTVSVPLLVIELIAVSALAGAAARRARAVGIAAGAGMAILGFLGAVVVGGGRSYPALLGFGLASAVCFVVLYAVIIATVLKSLPVLPAAARGPLTAAMVVLVVSWFAYPVVFGLQGLVSSGAVTTFSQVLLSATDLVAKVGFGLLVLRVARIRTAADVLAGEDVHPEGIWIDQLRQSDGVLPDGPPGALSRD</sequence>
<feature type="transmembrane region" description="Helical" evidence="6">
    <location>
        <begin position="109"/>
        <end position="129"/>
    </location>
</feature>
<comment type="caution">
    <text evidence="7">The sequence shown here is derived from an EMBL/GenBank/DDBJ whole genome shotgun (WGS) entry which is preliminary data.</text>
</comment>
<keyword evidence="4 6" id="KW-1133">Transmembrane helix</keyword>
<protein>
    <submittedName>
        <fullName evidence="7">Bacteriorhodopsin</fullName>
    </submittedName>
</protein>
<evidence type="ECO:0000256" key="1">
    <source>
        <dbReference type="ARBA" id="ARBA00004141"/>
    </source>
</evidence>
<evidence type="ECO:0000256" key="3">
    <source>
        <dbReference type="ARBA" id="ARBA00022692"/>
    </source>
</evidence>
<evidence type="ECO:0000256" key="2">
    <source>
        <dbReference type="ARBA" id="ARBA00008130"/>
    </source>
</evidence>
<feature type="transmembrane region" description="Helical" evidence="6">
    <location>
        <begin position="136"/>
        <end position="158"/>
    </location>
</feature>
<comment type="similarity">
    <text evidence="2">Belongs to the archaeal/bacterial/fungal opsin family.</text>
</comment>
<evidence type="ECO:0000313" key="7">
    <source>
        <dbReference type="EMBL" id="MFD1722840.1"/>
    </source>
</evidence>
<dbReference type="Pfam" id="PF01036">
    <property type="entry name" value="Bac_rhodopsin"/>
    <property type="match status" value="1"/>
</dbReference>
<dbReference type="RefSeq" id="WP_377936296.1">
    <property type="nucleotide sequence ID" value="NZ_JBHUEA010000030.1"/>
</dbReference>
<evidence type="ECO:0000313" key="8">
    <source>
        <dbReference type="Proteomes" id="UP001597347"/>
    </source>
</evidence>
<keyword evidence="5 6" id="KW-0472">Membrane</keyword>
<keyword evidence="3 6" id="KW-0812">Transmembrane</keyword>
<dbReference type="SMART" id="SM01021">
    <property type="entry name" value="Bac_rhodopsin"/>
    <property type="match status" value="1"/>
</dbReference>
<evidence type="ECO:0000256" key="4">
    <source>
        <dbReference type="ARBA" id="ARBA00022989"/>
    </source>
</evidence>
<feature type="transmembrane region" description="Helical" evidence="6">
    <location>
        <begin position="25"/>
        <end position="47"/>
    </location>
</feature>
<comment type="subcellular location">
    <subcellularLocation>
        <location evidence="1">Membrane</location>
        <topology evidence="1">Multi-pass membrane protein</topology>
    </subcellularLocation>
</comment>
<evidence type="ECO:0000256" key="6">
    <source>
        <dbReference type="SAM" id="Phobius"/>
    </source>
</evidence>
<keyword evidence="8" id="KW-1185">Reference proteome</keyword>
<dbReference type="Gene3D" id="1.20.1070.10">
    <property type="entry name" value="Rhodopsin 7-helix transmembrane proteins"/>
    <property type="match status" value="1"/>
</dbReference>